<feature type="domain" description="Protein kinase" evidence="8">
    <location>
        <begin position="39"/>
        <end position="380"/>
    </location>
</feature>
<dbReference type="RefSeq" id="XP_043046933.1">
    <property type="nucleotide sequence ID" value="XM_043194221.1"/>
</dbReference>
<dbReference type="Proteomes" id="UP000790833">
    <property type="component" value="Unassembled WGS sequence"/>
</dbReference>
<evidence type="ECO:0000256" key="7">
    <source>
        <dbReference type="SAM" id="MobiDB-lite"/>
    </source>
</evidence>
<comment type="caution">
    <text evidence="9">The sequence shown here is derived from an EMBL/GenBank/DDBJ whole genome shotgun (WGS) entry which is preliminary data.</text>
</comment>
<evidence type="ECO:0000313" key="9">
    <source>
        <dbReference type="EMBL" id="KAG7191381.1"/>
    </source>
</evidence>
<keyword evidence="6" id="KW-0067">ATP-binding</keyword>
<keyword evidence="2" id="KW-0723">Serine/threonine-protein kinase</keyword>
<evidence type="ECO:0000256" key="3">
    <source>
        <dbReference type="ARBA" id="ARBA00022679"/>
    </source>
</evidence>
<dbReference type="PROSITE" id="PS00108">
    <property type="entry name" value="PROTEIN_KINASE_ST"/>
    <property type="match status" value="1"/>
</dbReference>
<organism evidence="9 10">
    <name type="scientific">Scheffersomyces spartinae</name>
    <dbReference type="NCBI Taxonomy" id="45513"/>
    <lineage>
        <taxon>Eukaryota</taxon>
        <taxon>Fungi</taxon>
        <taxon>Dikarya</taxon>
        <taxon>Ascomycota</taxon>
        <taxon>Saccharomycotina</taxon>
        <taxon>Pichiomycetes</taxon>
        <taxon>Debaryomycetaceae</taxon>
        <taxon>Scheffersomyces</taxon>
    </lineage>
</organism>
<proteinExistence type="inferred from homology"/>
<dbReference type="InterPro" id="IPR011009">
    <property type="entry name" value="Kinase-like_dom_sf"/>
</dbReference>
<dbReference type="GO" id="GO:0005524">
    <property type="term" value="F:ATP binding"/>
    <property type="evidence" value="ECO:0007669"/>
    <property type="project" value="UniProtKB-KW"/>
</dbReference>
<sequence>MSIELMNNINNDNNVSPLSSNRRHRRLGEITWRKREDYYKILNSIGKGSFGQVVLAVVLKSNTSILYPETYKRGTLMEPLKDSMYRVHTLVAIKIMKKQMTNYNRVKEVICINAIPSHSALVQIFDIFIDSTTGQLHIVMETMNQNLYQLMSHRKHTLFSSDTLKSILTQLLSAIRHIHRHDYFHRDVKPENILVIPTFQYYGDKANIPPYRDKDSYIIKLADYGLARHIDDQRPYTEYVATRWYRSPEILLRKKWYSKPCDIWAFGTIAIELTNVAPLFPGKNELDQIGRILSVLGNPIPPSDSNLSNHVRAPLGGYWKEAYSLSKSLGIELLHTDGLKMQDIIPYETHHDLAKVAKACLTWDPVTRADVETLCAMSYFKGTCLATKYVEPERIFTSTNPNQLLNDHSNPIANTLGDQTLNKSLYNSDFCPYSSTDSYVDSKIHSPMEKLKPLRIFEDIDDGYEYEFQSTNGSELHHNSYNLMGEFNLSGSNRDNYDHPNSNSSDYESIEYINDQRRKEEDEDGNDIDHERLLNSTIEKEPGFDVSVSSSVIREYLAVPSQNGNYSYPLSESYNINNNNEDAGNLSDYWRSIPDTNQTESQLLNNMQENEYTCITLLSQLCKEKDTTTPRGNENENNTTRYDTKLQQRATKAGGSGLMSL</sequence>
<dbReference type="Gene3D" id="1.10.510.10">
    <property type="entry name" value="Transferase(Phosphotransferase) domain 1"/>
    <property type="match status" value="1"/>
</dbReference>
<reference evidence="9" key="1">
    <citation type="submission" date="2021-03" db="EMBL/GenBank/DDBJ databases">
        <authorList>
            <person name="Palmer J.M."/>
        </authorList>
    </citation>
    <scope>NUCLEOTIDE SEQUENCE</scope>
    <source>
        <strain evidence="9">ARV_011</strain>
    </source>
</reference>
<evidence type="ECO:0000256" key="2">
    <source>
        <dbReference type="ARBA" id="ARBA00022527"/>
    </source>
</evidence>
<feature type="region of interest" description="Disordered" evidence="7">
    <location>
        <begin position="626"/>
        <end position="661"/>
    </location>
</feature>
<comment type="similarity">
    <text evidence="1">Belongs to the protein kinase superfamily. CMGC Ser/Thr protein kinase family. CDC2/CDKX subfamily.</text>
</comment>
<name>A0A9P8AGB6_9ASCO</name>
<evidence type="ECO:0000313" key="10">
    <source>
        <dbReference type="Proteomes" id="UP000790833"/>
    </source>
</evidence>
<dbReference type="FunFam" id="1.10.510.10:FF:000624">
    <property type="entry name" value="Mitogen-activated protein kinase"/>
    <property type="match status" value="1"/>
</dbReference>
<keyword evidence="3" id="KW-0808">Transferase</keyword>
<dbReference type="InterPro" id="IPR008271">
    <property type="entry name" value="Ser/Thr_kinase_AS"/>
</dbReference>
<evidence type="ECO:0000256" key="5">
    <source>
        <dbReference type="ARBA" id="ARBA00022777"/>
    </source>
</evidence>
<feature type="compositionally biased region" description="Polar residues" evidence="7">
    <location>
        <begin position="629"/>
        <end position="650"/>
    </location>
</feature>
<evidence type="ECO:0000259" key="8">
    <source>
        <dbReference type="PROSITE" id="PS50011"/>
    </source>
</evidence>
<dbReference type="GO" id="GO:0004674">
    <property type="term" value="F:protein serine/threonine kinase activity"/>
    <property type="evidence" value="ECO:0007669"/>
    <property type="project" value="UniProtKB-KW"/>
</dbReference>
<dbReference type="GeneID" id="66116876"/>
<dbReference type="PANTHER" id="PTHR24055">
    <property type="entry name" value="MITOGEN-ACTIVATED PROTEIN KINASE"/>
    <property type="match status" value="1"/>
</dbReference>
<evidence type="ECO:0000256" key="4">
    <source>
        <dbReference type="ARBA" id="ARBA00022741"/>
    </source>
</evidence>
<dbReference type="OrthoDB" id="2158884at2759"/>
<dbReference type="PROSITE" id="PS50011">
    <property type="entry name" value="PROTEIN_KINASE_DOM"/>
    <property type="match status" value="1"/>
</dbReference>
<dbReference type="InterPro" id="IPR050117">
    <property type="entry name" value="MAPK"/>
</dbReference>
<protein>
    <recommendedName>
        <fullName evidence="8">Protein kinase domain-containing protein</fullName>
    </recommendedName>
</protein>
<keyword evidence="10" id="KW-1185">Reference proteome</keyword>
<gene>
    <name evidence="9" type="ORF">KQ657_003502</name>
</gene>
<keyword evidence="5" id="KW-0418">Kinase</keyword>
<dbReference type="EMBL" id="JAHMUF010000031">
    <property type="protein sequence ID" value="KAG7191381.1"/>
    <property type="molecule type" value="Genomic_DNA"/>
</dbReference>
<dbReference type="Pfam" id="PF00069">
    <property type="entry name" value="Pkinase"/>
    <property type="match status" value="1"/>
</dbReference>
<dbReference type="SMART" id="SM00220">
    <property type="entry name" value="S_TKc"/>
    <property type="match status" value="1"/>
</dbReference>
<dbReference type="Gene3D" id="3.30.200.20">
    <property type="entry name" value="Phosphorylase Kinase, domain 1"/>
    <property type="match status" value="1"/>
</dbReference>
<accession>A0A9P8AGB6</accession>
<keyword evidence="4" id="KW-0547">Nucleotide-binding</keyword>
<dbReference type="SUPFAM" id="SSF56112">
    <property type="entry name" value="Protein kinase-like (PK-like)"/>
    <property type="match status" value="1"/>
</dbReference>
<dbReference type="AlphaFoldDB" id="A0A9P8AGB6"/>
<evidence type="ECO:0000256" key="1">
    <source>
        <dbReference type="ARBA" id="ARBA00006485"/>
    </source>
</evidence>
<dbReference type="InterPro" id="IPR000719">
    <property type="entry name" value="Prot_kinase_dom"/>
</dbReference>
<evidence type="ECO:0000256" key="6">
    <source>
        <dbReference type="ARBA" id="ARBA00022840"/>
    </source>
</evidence>